<sequence>MRQPVTMHFDPAVLLAARSKAASDNRTPTRYIETLMRHDLHMEDAEPTLEVIAPAGIRDSVIVPNPHETAEERKHRDEVFFAVLDAGGY</sequence>
<name>W9H644_9PROT</name>
<evidence type="ECO:0000313" key="1">
    <source>
        <dbReference type="EMBL" id="EWY40152.1"/>
    </source>
</evidence>
<proteinExistence type="predicted"/>
<dbReference type="Proteomes" id="UP000019486">
    <property type="component" value="Unassembled WGS sequence"/>
</dbReference>
<keyword evidence="2" id="KW-1185">Reference proteome</keyword>
<accession>W9H644</accession>
<comment type="caution">
    <text evidence="1">The sequence shown here is derived from an EMBL/GenBank/DDBJ whole genome shotgun (WGS) entry which is preliminary data.</text>
</comment>
<organism evidence="1 2">
    <name type="scientific">Skermanella stibiiresistens SB22</name>
    <dbReference type="NCBI Taxonomy" id="1385369"/>
    <lineage>
        <taxon>Bacteria</taxon>
        <taxon>Pseudomonadati</taxon>
        <taxon>Pseudomonadota</taxon>
        <taxon>Alphaproteobacteria</taxon>
        <taxon>Rhodospirillales</taxon>
        <taxon>Azospirillaceae</taxon>
        <taxon>Skermanella</taxon>
    </lineage>
</organism>
<dbReference type="EMBL" id="AVFL01000009">
    <property type="protein sequence ID" value="EWY40152.1"/>
    <property type="molecule type" value="Genomic_DNA"/>
</dbReference>
<dbReference type="RefSeq" id="WP_037452922.1">
    <property type="nucleotide sequence ID" value="NZ_AVFL01000009.1"/>
</dbReference>
<dbReference type="AlphaFoldDB" id="W9H644"/>
<reference evidence="1 2" key="1">
    <citation type="submission" date="2013-08" db="EMBL/GenBank/DDBJ databases">
        <title>The genome sequence of Skermanella stibiiresistens.</title>
        <authorList>
            <person name="Zhu W."/>
            <person name="Wang G."/>
        </authorList>
    </citation>
    <scope>NUCLEOTIDE SEQUENCE [LARGE SCALE GENOMIC DNA]</scope>
    <source>
        <strain evidence="1 2">SB22</strain>
    </source>
</reference>
<evidence type="ECO:0000313" key="2">
    <source>
        <dbReference type="Proteomes" id="UP000019486"/>
    </source>
</evidence>
<protein>
    <submittedName>
        <fullName evidence="1">Uncharacterized protein</fullName>
    </submittedName>
</protein>
<gene>
    <name evidence="1" type="ORF">N825_03685</name>
</gene>
<dbReference type="OrthoDB" id="8456636at2"/>